<protein>
    <submittedName>
        <fullName evidence="1">Uncharacterized protein</fullName>
    </submittedName>
</protein>
<dbReference type="Proteomes" id="UP000708148">
    <property type="component" value="Unassembled WGS sequence"/>
</dbReference>
<proteinExistence type="predicted"/>
<reference evidence="1" key="1">
    <citation type="submission" date="2020-12" db="EMBL/GenBank/DDBJ databases">
        <authorList>
            <person name="Iha C."/>
        </authorList>
    </citation>
    <scope>NUCLEOTIDE SEQUENCE</scope>
</reference>
<comment type="caution">
    <text evidence="1">The sequence shown here is derived from an EMBL/GenBank/DDBJ whole genome shotgun (WGS) entry which is preliminary data.</text>
</comment>
<evidence type="ECO:0000313" key="1">
    <source>
        <dbReference type="EMBL" id="CAD7696067.1"/>
    </source>
</evidence>
<sequence>MHQFDLCFNCSCSIIEEAEKMMEADGVLYNKKTLMFLFEQMQKIQEGGRHSIQTSDRRISEALDPLKASLLLGVKLIGHHSQRYMHQVMYPIWEAKRLVKRCCEHF</sequence>
<accession>A0A8S1IMW6</accession>
<keyword evidence="2" id="KW-1185">Reference proteome</keyword>
<name>A0A8S1IMW6_9CHLO</name>
<gene>
    <name evidence="1" type="ORF">OSTQU699_LOCUS1428</name>
</gene>
<dbReference type="AlphaFoldDB" id="A0A8S1IMW6"/>
<organism evidence="1 2">
    <name type="scientific">Ostreobium quekettii</name>
    <dbReference type="NCBI Taxonomy" id="121088"/>
    <lineage>
        <taxon>Eukaryota</taxon>
        <taxon>Viridiplantae</taxon>
        <taxon>Chlorophyta</taxon>
        <taxon>core chlorophytes</taxon>
        <taxon>Ulvophyceae</taxon>
        <taxon>TCBD clade</taxon>
        <taxon>Bryopsidales</taxon>
        <taxon>Ostreobineae</taxon>
        <taxon>Ostreobiaceae</taxon>
        <taxon>Ostreobium</taxon>
    </lineage>
</organism>
<evidence type="ECO:0000313" key="2">
    <source>
        <dbReference type="Proteomes" id="UP000708148"/>
    </source>
</evidence>
<dbReference type="EMBL" id="CAJHUC010000428">
    <property type="protein sequence ID" value="CAD7696067.1"/>
    <property type="molecule type" value="Genomic_DNA"/>
</dbReference>